<sequence length="297" mass="32795">MKDGAKILSKWGINNDHAKLTDVLLGKPEYYRWVEAGPLIGRTLANADKTGVRFDLQLAMKQHAEMVSIYEENGVTCHYLDADQALHRNFFARDSSAMTPWGPLVCHMQLKCRRADYATVIKFYQDHDIPIWKFATAGHFEGGDFNIIAPGKVLIGYCGERSEKEGSEQVADFVRAEGWEAVVAPISREFVHMDGLIVPLADNLAVACVDAMEPWLVDVVRSWGIDIVEVEYREAKNLGVNLVALGDGKVLSMAGANELNAKLKALGFEVYDPDMSMFTLGGGGVHCLSQALCREDA</sequence>
<organism evidence="4 5">
    <name type="scientific">Roseovarius albus</name>
    <dbReference type="NCBI Taxonomy" id="1247867"/>
    <lineage>
        <taxon>Bacteria</taxon>
        <taxon>Pseudomonadati</taxon>
        <taxon>Pseudomonadota</taxon>
        <taxon>Alphaproteobacteria</taxon>
        <taxon>Rhodobacterales</taxon>
        <taxon>Roseobacteraceae</taxon>
        <taxon>Roseovarius</taxon>
    </lineage>
</organism>
<evidence type="ECO:0000256" key="3">
    <source>
        <dbReference type="ARBA" id="ARBA00049429"/>
    </source>
</evidence>
<dbReference type="Pfam" id="PF19420">
    <property type="entry name" value="DDAH_eukar"/>
    <property type="match status" value="1"/>
</dbReference>
<reference evidence="4 5" key="1">
    <citation type="submission" date="2017-03" db="EMBL/GenBank/DDBJ databases">
        <authorList>
            <person name="Afonso C.L."/>
            <person name="Miller P.J."/>
            <person name="Scott M.A."/>
            <person name="Spackman E."/>
            <person name="Goraichik I."/>
            <person name="Dimitrov K.M."/>
            <person name="Suarez D.L."/>
            <person name="Swayne D.E."/>
        </authorList>
    </citation>
    <scope>NUCLEOTIDE SEQUENCE [LARGE SCALE GENOMIC DNA]</scope>
    <source>
        <strain evidence="4 5">CECT 7450</strain>
    </source>
</reference>
<dbReference type="GO" id="GO:0019546">
    <property type="term" value="P:L-arginine deiminase pathway"/>
    <property type="evidence" value="ECO:0007669"/>
    <property type="project" value="TreeGrafter"/>
</dbReference>
<comment type="catalytic activity">
    <reaction evidence="3">
        <text>L-arginine + H2O = L-citrulline + NH4(+)</text>
        <dbReference type="Rhea" id="RHEA:19597"/>
        <dbReference type="ChEBI" id="CHEBI:15377"/>
        <dbReference type="ChEBI" id="CHEBI:28938"/>
        <dbReference type="ChEBI" id="CHEBI:32682"/>
        <dbReference type="ChEBI" id="CHEBI:57743"/>
        <dbReference type="EC" id="3.5.3.6"/>
    </reaction>
</comment>
<dbReference type="SUPFAM" id="SSF55909">
    <property type="entry name" value="Pentein"/>
    <property type="match status" value="1"/>
</dbReference>
<dbReference type="Gene3D" id="3.75.10.10">
    <property type="entry name" value="L-arginine/glycine Amidinotransferase, Chain A"/>
    <property type="match status" value="1"/>
</dbReference>
<evidence type="ECO:0000256" key="1">
    <source>
        <dbReference type="ARBA" id="ARBA00005213"/>
    </source>
</evidence>
<dbReference type="Proteomes" id="UP000193061">
    <property type="component" value="Unassembled WGS sequence"/>
</dbReference>
<dbReference type="PANTHER" id="PTHR47271:SF2">
    <property type="entry name" value="ARGININE DEIMINASE"/>
    <property type="match status" value="1"/>
</dbReference>
<comment type="pathway">
    <text evidence="1">Amino-acid degradation; L-arginine degradation via ADI pathway; carbamoyl phosphate from L-arginine: step 1/2.</text>
</comment>
<dbReference type="AlphaFoldDB" id="A0A1X6Y767"/>
<accession>A0A1X6Y767</accession>
<name>A0A1X6Y767_9RHOB</name>
<gene>
    <name evidence="4" type="ORF">ROA7450_00146</name>
</gene>
<dbReference type="EC" id="3.5.3.6" evidence="2"/>
<protein>
    <recommendedName>
        <fullName evidence="2">arginine deiminase</fullName>
        <ecNumber evidence="2">3.5.3.6</ecNumber>
    </recommendedName>
</protein>
<evidence type="ECO:0000313" key="4">
    <source>
        <dbReference type="EMBL" id="SLN12410.1"/>
    </source>
</evidence>
<evidence type="ECO:0000256" key="2">
    <source>
        <dbReference type="ARBA" id="ARBA00012171"/>
    </source>
</evidence>
<dbReference type="GO" id="GO:0016990">
    <property type="term" value="F:arginine deiminase activity"/>
    <property type="evidence" value="ECO:0007669"/>
    <property type="project" value="UniProtKB-EC"/>
</dbReference>
<dbReference type="PANTHER" id="PTHR47271">
    <property type="entry name" value="ARGININE DEIMINASE"/>
    <property type="match status" value="1"/>
</dbReference>
<proteinExistence type="predicted"/>
<evidence type="ECO:0000313" key="5">
    <source>
        <dbReference type="Proteomes" id="UP000193061"/>
    </source>
</evidence>
<dbReference type="EMBL" id="FWFX01000001">
    <property type="protein sequence ID" value="SLN12410.1"/>
    <property type="molecule type" value="Genomic_DNA"/>
</dbReference>
<dbReference type="OrthoDB" id="9807502at2"/>
<keyword evidence="5" id="KW-1185">Reference proteome</keyword>